<evidence type="ECO:0000313" key="7">
    <source>
        <dbReference type="EMBL" id="REC57981.1"/>
    </source>
</evidence>
<keyword evidence="5 6" id="KW-0472">Membrane</keyword>
<evidence type="ECO:0000256" key="4">
    <source>
        <dbReference type="ARBA" id="ARBA00022989"/>
    </source>
</evidence>
<accession>A0A3D9BX85</accession>
<dbReference type="GO" id="GO:0005886">
    <property type="term" value="C:plasma membrane"/>
    <property type="evidence" value="ECO:0007669"/>
    <property type="project" value="UniProtKB-SubCell"/>
</dbReference>
<feature type="transmembrane region" description="Helical" evidence="6">
    <location>
        <begin position="112"/>
        <end position="131"/>
    </location>
</feature>
<dbReference type="Proteomes" id="UP000257131">
    <property type="component" value="Unassembled WGS sequence"/>
</dbReference>
<dbReference type="InterPro" id="IPR001123">
    <property type="entry name" value="LeuE-type"/>
</dbReference>
<keyword evidence="3 6" id="KW-0812">Transmembrane</keyword>
<dbReference type="EMBL" id="QOHR01000004">
    <property type="protein sequence ID" value="REC57981.1"/>
    <property type="molecule type" value="Genomic_DNA"/>
</dbReference>
<evidence type="ECO:0000256" key="1">
    <source>
        <dbReference type="ARBA" id="ARBA00004651"/>
    </source>
</evidence>
<organism evidence="7 8">
    <name type="scientific">Rhodosalinus sediminis</name>
    <dbReference type="NCBI Taxonomy" id="1940533"/>
    <lineage>
        <taxon>Bacteria</taxon>
        <taxon>Pseudomonadati</taxon>
        <taxon>Pseudomonadota</taxon>
        <taxon>Alphaproteobacteria</taxon>
        <taxon>Rhodobacterales</taxon>
        <taxon>Paracoccaceae</taxon>
        <taxon>Rhodosalinus</taxon>
    </lineage>
</organism>
<gene>
    <name evidence="7" type="ORF">DRV84_05200</name>
</gene>
<evidence type="ECO:0000256" key="6">
    <source>
        <dbReference type="SAM" id="Phobius"/>
    </source>
</evidence>
<dbReference type="PANTHER" id="PTHR30086:SF20">
    <property type="entry name" value="ARGININE EXPORTER PROTEIN ARGO-RELATED"/>
    <property type="match status" value="1"/>
</dbReference>
<protein>
    <submittedName>
        <fullName evidence="7">LysE family translocator</fullName>
    </submittedName>
</protein>
<feature type="transmembrane region" description="Helical" evidence="6">
    <location>
        <begin position="40"/>
        <end position="68"/>
    </location>
</feature>
<keyword evidence="4 6" id="KW-1133">Transmembrane helix</keyword>
<feature type="transmembrane region" description="Helical" evidence="6">
    <location>
        <begin position="75"/>
        <end position="92"/>
    </location>
</feature>
<evidence type="ECO:0000256" key="5">
    <source>
        <dbReference type="ARBA" id="ARBA00023136"/>
    </source>
</evidence>
<proteinExistence type="predicted"/>
<dbReference type="PIRSF" id="PIRSF006324">
    <property type="entry name" value="LeuE"/>
    <property type="match status" value="1"/>
</dbReference>
<dbReference type="GO" id="GO:0015171">
    <property type="term" value="F:amino acid transmembrane transporter activity"/>
    <property type="evidence" value="ECO:0007669"/>
    <property type="project" value="TreeGrafter"/>
</dbReference>
<reference evidence="7 8" key="1">
    <citation type="journal article" date="2017" name="Int. J. Syst. Evol. Microbiol.">
        <title>Rhodosalinus sediminis gen. nov., sp. nov., isolated from marine saltern.</title>
        <authorList>
            <person name="Guo L.Y."/>
            <person name="Ling S.K."/>
            <person name="Li C.M."/>
            <person name="Chen G.J."/>
            <person name="Du Z.J."/>
        </authorList>
    </citation>
    <scope>NUCLEOTIDE SEQUENCE [LARGE SCALE GENOMIC DNA]</scope>
    <source>
        <strain evidence="7 8">WDN1C137</strain>
    </source>
</reference>
<evidence type="ECO:0000256" key="3">
    <source>
        <dbReference type="ARBA" id="ARBA00022692"/>
    </source>
</evidence>
<feature type="transmembrane region" description="Helical" evidence="6">
    <location>
        <begin position="181"/>
        <end position="202"/>
    </location>
</feature>
<comment type="subcellular location">
    <subcellularLocation>
        <location evidence="1">Cell membrane</location>
        <topology evidence="1">Multi-pass membrane protein</topology>
    </subcellularLocation>
</comment>
<sequence length="208" mass="20361">MIEPVVLLAFLPAALALNLTPGADMMLALAQGLSGGRRAALAASAGISLGVLIHALAAGLGLAALVAAMPGAMGAIRWLGAAYLLWLAVQALRHGVAAPQAAARAPGRAFRAGLAVNLLNPKVILFTLAFLPQFVDAGAGGLVAQFALLGGLLAAGGFVVNAAVGALAGGAAGRLVQSPRAARIAGLVSATIFGALALRLLLGARSAT</sequence>
<dbReference type="RefSeq" id="WP_115978818.1">
    <property type="nucleotide sequence ID" value="NZ_QOHR01000004.1"/>
</dbReference>
<keyword evidence="8" id="KW-1185">Reference proteome</keyword>
<keyword evidence="2" id="KW-1003">Cell membrane</keyword>
<comment type="caution">
    <text evidence="7">The sequence shown here is derived from an EMBL/GenBank/DDBJ whole genome shotgun (WGS) entry which is preliminary data.</text>
</comment>
<evidence type="ECO:0000256" key="2">
    <source>
        <dbReference type="ARBA" id="ARBA00022475"/>
    </source>
</evidence>
<dbReference type="Pfam" id="PF01810">
    <property type="entry name" value="LysE"/>
    <property type="match status" value="1"/>
</dbReference>
<dbReference type="AlphaFoldDB" id="A0A3D9BX85"/>
<name>A0A3D9BX85_9RHOB</name>
<evidence type="ECO:0000313" key="8">
    <source>
        <dbReference type="Proteomes" id="UP000257131"/>
    </source>
</evidence>
<feature type="transmembrane region" description="Helical" evidence="6">
    <location>
        <begin position="143"/>
        <end position="169"/>
    </location>
</feature>
<dbReference type="PANTHER" id="PTHR30086">
    <property type="entry name" value="ARGININE EXPORTER PROTEIN ARGO"/>
    <property type="match status" value="1"/>
</dbReference>